<keyword evidence="2" id="KW-0808">Transferase</keyword>
<evidence type="ECO:0000313" key="3">
    <source>
        <dbReference type="Proteomes" id="UP000680067"/>
    </source>
</evidence>
<name>A0A941I901_9BURK</name>
<feature type="domain" description="Methyltransferase" evidence="1">
    <location>
        <begin position="47"/>
        <end position="138"/>
    </location>
</feature>
<comment type="caution">
    <text evidence="2">The sequence shown here is derived from an EMBL/GenBank/DDBJ whole genome shotgun (WGS) entry which is preliminary data.</text>
</comment>
<proteinExistence type="predicted"/>
<dbReference type="InterPro" id="IPR029063">
    <property type="entry name" value="SAM-dependent_MTases_sf"/>
</dbReference>
<evidence type="ECO:0000313" key="2">
    <source>
        <dbReference type="EMBL" id="MBR7783323.1"/>
    </source>
</evidence>
<dbReference type="Proteomes" id="UP000680067">
    <property type="component" value="Unassembled WGS sequence"/>
</dbReference>
<dbReference type="EMBL" id="JAGSPN010000011">
    <property type="protein sequence ID" value="MBR7783323.1"/>
    <property type="molecule type" value="Genomic_DNA"/>
</dbReference>
<protein>
    <submittedName>
        <fullName evidence="2">Class I SAM-dependent methyltransferase</fullName>
    </submittedName>
</protein>
<dbReference type="GO" id="GO:0032259">
    <property type="term" value="P:methylation"/>
    <property type="evidence" value="ECO:0007669"/>
    <property type="project" value="UniProtKB-KW"/>
</dbReference>
<dbReference type="AlphaFoldDB" id="A0A941I901"/>
<evidence type="ECO:0000259" key="1">
    <source>
        <dbReference type="Pfam" id="PF13649"/>
    </source>
</evidence>
<dbReference type="Pfam" id="PF13649">
    <property type="entry name" value="Methyltransf_25"/>
    <property type="match status" value="1"/>
</dbReference>
<organism evidence="2 3">
    <name type="scientific">Undibacterium luofuense</name>
    <dbReference type="NCBI Taxonomy" id="2828733"/>
    <lineage>
        <taxon>Bacteria</taxon>
        <taxon>Pseudomonadati</taxon>
        <taxon>Pseudomonadota</taxon>
        <taxon>Betaproteobacteria</taxon>
        <taxon>Burkholderiales</taxon>
        <taxon>Oxalobacteraceae</taxon>
        <taxon>Undibacterium</taxon>
    </lineage>
</organism>
<reference evidence="2" key="1">
    <citation type="submission" date="2021-04" db="EMBL/GenBank/DDBJ databases">
        <title>novel species isolated from subtropical streams in China.</title>
        <authorList>
            <person name="Lu H."/>
        </authorList>
    </citation>
    <scope>NUCLEOTIDE SEQUENCE</scope>
    <source>
        <strain evidence="2">LFS511W</strain>
    </source>
</reference>
<dbReference type="InterPro" id="IPR041698">
    <property type="entry name" value="Methyltransf_25"/>
</dbReference>
<keyword evidence="3" id="KW-1185">Reference proteome</keyword>
<gene>
    <name evidence="2" type="ORF">KDM89_14305</name>
</gene>
<dbReference type="Gene3D" id="3.40.50.150">
    <property type="entry name" value="Vaccinia Virus protein VP39"/>
    <property type="match status" value="1"/>
</dbReference>
<dbReference type="CDD" id="cd02440">
    <property type="entry name" value="AdoMet_MTases"/>
    <property type="match status" value="1"/>
</dbReference>
<dbReference type="SUPFAM" id="SSF53335">
    <property type="entry name" value="S-adenosyl-L-methionine-dependent methyltransferases"/>
    <property type="match status" value="1"/>
</dbReference>
<keyword evidence="2" id="KW-0489">Methyltransferase</keyword>
<dbReference type="GO" id="GO:0008168">
    <property type="term" value="F:methyltransferase activity"/>
    <property type="evidence" value="ECO:0007669"/>
    <property type="project" value="UniProtKB-KW"/>
</dbReference>
<dbReference type="RefSeq" id="WP_212688609.1">
    <property type="nucleotide sequence ID" value="NZ_JAGSPN010000011.1"/>
</dbReference>
<accession>A0A941I901</accession>
<sequence>MQDYNLESVQTFGLHARRYAEKYADLPDYDQYYDALLAALPAQSCAVLDLACGPGQVAAYLAARRPELDYWCVDRSAAMLEQVLQRLPQARCVQADCRDLQCLPEDLQFGAAAFCFGLSYLNEDDAARSLAELFRLLHSSAPLLLSSVAGDAALSGVQVSAGGDRVHSFYRSAGQIAAMVRAAGFQILEQALIASPASASQQTEDVVLLARRL</sequence>